<dbReference type="Proteomes" id="UP000261811">
    <property type="component" value="Unassembled WGS sequence"/>
</dbReference>
<protein>
    <submittedName>
        <fullName evidence="6">Sensor histidine kinase</fullName>
    </submittedName>
</protein>
<dbReference type="Gene3D" id="3.30.565.10">
    <property type="entry name" value="Histidine kinase-like ATPase, C-terminal domain"/>
    <property type="match status" value="1"/>
</dbReference>
<dbReference type="Gene3D" id="1.20.5.1930">
    <property type="match status" value="1"/>
</dbReference>
<evidence type="ECO:0000259" key="5">
    <source>
        <dbReference type="Pfam" id="PF07730"/>
    </source>
</evidence>
<feature type="transmembrane region" description="Helical" evidence="4">
    <location>
        <begin position="151"/>
        <end position="168"/>
    </location>
</feature>
<proteinExistence type="predicted"/>
<accession>A0A372JCR9</accession>
<dbReference type="InterPro" id="IPR011712">
    <property type="entry name" value="Sig_transdc_His_kin_sub3_dim/P"/>
</dbReference>
<dbReference type="CDD" id="cd16917">
    <property type="entry name" value="HATPase_UhpB-NarQ-NarX-like"/>
    <property type="match status" value="1"/>
</dbReference>
<gene>
    <name evidence="6" type="ORF">DZF91_31460</name>
</gene>
<feature type="transmembrane region" description="Helical" evidence="4">
    <location>
        <begin position="83"/>
        <end position="98"/>
    </location>
</feature>
<evidence type="ECO:0000313" key="6">
    <source>
        <dbReference type="EMBL" id="RFU37709.1"/>
    </source>
</evidence>
<evidence type="ECO:0000313" key="7">
    <source>
        <dbReference type="Proteomes" id="UP000261811"/>
    </source>
</evidence>
<dbReference type="InterPro" id="IPR050482">
    <property type="entry name" value="Sensor_HK_TwoCompSys"/>
</dbReference>
<evidence type="ECO:0000256" key="3">
    <source>
        <dbReference type="ARBA" id="ARBA00023012"/>
    </source>
</evidence>
<dbReference type="PANTHER" id="PTHR24421:SF63">
    <property type="entry name" value="SENSOR HISTIDINE KINASE DESK"/>
    <property type="match status" value="1"/>
</dbReference>
<sequence length="380" mass="40266">MGEALDAVAESGSPEGDPLRWALGWRRATLSAGMFVYPIICMIGVTQYSSGAAAFTGYVLALAFCGLHALGGVAFVRNHRGRLWFLLAAMFAVFVAALPFARTMAFYLLAVIVSWVALLLPRRLPPILAAAVAMTLLLPWAVRPWHTGPAVLESVMVVFTVLVVRGYAELARANRALLEARGEVARLASEAERNRIARDLHDLLGHSLTAITVKSALARRLAEGGSARAAEEIAEVERLSRQALGEVRAAVTGYREVTLPGELAHGRELLRAAGVTADLPSAVDVVDPAHRELFGWVVREGLTNVVRHARATRCTVTLAAAEVEIVDDGVGGAARPGNGLTGLRERVEAAGGEVESGPAGARGWRLRVAVGGTVRPDAAS</sequence>
<evidence type="ECO:0000256" key="1">
    <source>
        <dbReference type="ARBA" id="ARBA00022679"/>
    </source>
</evidence>
<comment type="caution">
    <text evidence="6">The sequence shown here is derived from an EMBL/GenBank/DDBJ whole genome shotgun (WGS) entry which is preliminary data.</text>
</comment>
<dbReference type="OrthoDB" id="5241784at2"/>
<dbReference type="SUPFAM" id="SSF55874">
    <property type="entry name" value="ATPase domain of HSP90 chaperone/DNA topoisomerase II/histidine kinase"/>
    <property type="match status" value="1"/>
</dbReference>
<keyword evidence="4" id="KW-1133">Transmembrane helix</keyword>
<keyword evidence="4" id="KW-0812">Transmembrane</keyword>
<dbReference type="RefSeq" id="WP_117360702.1">
    <property type="nucleotide sequence ID" value="NZ_QURH01000932.1"/>
</dbReference>
<evidence type="ECO:0000256" key="4">
    <source>
        <dbReference type="SAM" id="Phobius"/>
    </source>
</evidence>
<reference evidence="6 7" key="1">
    <citation type="submission" date="2018-08" db="EMBL/GenBank/DDBJ databases">
        <title>Actinomadura jelena sp. nov., a novel Actinomycete isolated from soil in Chad.</title>
        <authorList>
            <person name="Shi L."/>
        </authorList>
    </citation>
    <scope>NUCLEOTIDE SEQUENCE [LARGE SCALE GENOMIC DNA]</scope>
    <source>
        <strain evidence="6 7">NEAU-G17</strain>
    </source>
</reference>
<dbReference type="AlphaFoldDB" id="A0A372JCR9"/>
<feature type="transmembrane region" description="Helical" evidence="4">
    <location>
        <begin position="127"/>
        <end position="145"/>
    </location>
</feature>
<keyword evidence="2 6" id="KW-0418">Kinase</keyword>
<dbReference type="GO" id="GO:0046983">
    <property type="term" value="F:protein dimerization activity"/>
    <property type="evidence" value="ECO:0007669"/>
    <property type="project" value="InterPro"/>
</dbReference>
<evidence type="ECO:0000256" key="2">
    <source>
        <dbReference type="ARBA" id="ARBA00022777"/>
    </source>
</evidence>
<dbReference type="PANTHER" id="PTHR24421">
    <property type="entry name" value="NITRATE/NITRITE SENSOR PROTEIN NARX-RELATED"/>
    <property type="match status" value="1"/>
</dbReference>
<dbReference type="InterPro" id="IPR036890">
    <property type="entry name" value="HATPase_C_sf"/>
</dbReference>
<dbReference type="GO" id="GO:0016020">
    <property type="term" value="C:membrane"/>
    <property type="evidence" value="ECO:0007669"/>
    <property type="project" value="InterPro"/>
</dbReference>
<keyword evidence="1" id="KW-0808">Transferase</keyword>
<keyword evidence="4" id="KW-0472">Membrane</keyword>
<dbReference type="Pfam" id="PF07730">
    <property type="entry name" value="HisKA_3"/>
    <property type="match status" value="1"/>
</dbReference>
<dbReference type="GO" id="GO:0000155">
    <property type="term" value="F:phosphorelay sensor kinase activity"/>
    <property type="evidence" value="ECO:0007669"/>
    <property type="project" value="InterPro"/>
</dbReference>
<dbReference type="EMBL" id="QURH01000932">
    <property type="protein sequence ID" value="RFU37709.1"/>
    <property type="molecule type" value="Genomic_DNA"/>
</dbReference>
<keyword evidence="7" id="KW-1185">Reference proteome</keyword>
<feature type="domain" description="Signal transduction histidine kinase subgroup 3 dimerisation and phosphoacceptor" evidence="5">
    <location>
        <begin position="192"/>
        <end position="258"/>
    </location>
</feature>
<feature type="transmembrane region" description="Helical" evidence="4">
    <location>
        <begin position="28"/>
        <end position="49"/>
    </location>
</feature>
<organism evidence="6 7">
    <name type="scientific">Actinomadura logoneensis</name>
    <dbReference type="NCBI Taxonomy" id="2293572"/>
    <lineage>
        <taxon>Bacteria</taxon>
        <taxon>Bacillati</taxon>
        <taxon>Actinomycetota</taxon>
        <taxon>Actinomycetes</taxon>
        <taxon>Streptosporangiales</taxon>
        <taxon>Thermomonosporaceae</taxon>
        <taxon>Actinomadura</taxon>
    </lineage>
</organism>
<feature type="transmembrane region" description="Helical" evidence="4">
    <location>
        <begin position="55"/>
        <end position="76"/>
    </location>
</feature>
<keyword evidence="3" id="KW-0902">Two-component regulatory system</keyword>
<name>A0A372JCR9_9ACTN</name>